<dbReference type="InterPro" id="IPR011013">
    <property type="entry name" value="Gal_mutarotase_sf_dom"/>
</dbReference>
<dbReference type="Gene3D" id="1.20.1270.50">
    <property type="entry name" value="Glycoside hydrolase family 38, central domain"/>
    <property type="match status" value="2"/>
</dbReference>
<feature type="chain" id="PRO_5046537992" description="Lysosomal alpha-mannosidase" evidence="17">
    <location>
        <begin position="19"/>
        <end position="929"/>
    </location>
</feature>
<keyword evidence="9" id="KW-1015">Disulfide bond</keyword>
<name>A0ABQ7TJN3_PHRPL</name>
<dbReference type="InterPro" id="IPR027291">
    <property type="entry name" value="Glyco_hydro_38_N_sf"/>
</dbReference>
<evidence type="ECO:0000256" key="4">
    <source>
        <dbReference type="ARBA" id="ARBA00012752"/>
    </source>
</evidence>
<evidence type="ECO:0000256" key="8">
    <source>
        <dbReference type="ARBA" id="ARBA00022833"/>
    </source>
</evidence>
<sequence length="929" mass="104661">MRLLGPALLGVLFGAALGAAATCGYQSCPVTKPDMLNVHLIPHTHDDVGWLKTVDQYFFGDSVIPQLLADPSKRFIYVEVTFFARWWGLQTESMRQAVRQLVDEGRLEFVNGGWCMNDEAAVHYSAVIDQMTLGLHFLQETFGECGRPRVAWHIDPFGHSREQASLFAQMGYDGFFLGRIDYQDKLQRETLREMEQLWRGSGSLSPPVADLFTGVLPNGYNPPMALCWDQICSDNPIVDDDSEENNVESIVAYFLGTATAQVRASVMGHAKNYRTNHIVMTMGSDFQYENALLWYKNLDKLIKHVNAKQVSGSHVNVLYSTPSCYLWELNKANISWTVKYDDFFPYADGPHQFWTGYFTSRPALKRYERLSNNFLQVCNQLEALTGTQANTGPYGNANSSVLRQAMGVAQHHDAVSGTAKQHVTNDYAKQLSAGWDACQDCHESLLSQVIPVSSFTRAVRHHRGDAINELVFQASAPPLGYRTYSISRLAGRDPARFKVLKMLRDQPGTEHLSWSIENQHLRVLFDPRTGLLKQIENLDKNISLPVSQNFFWYNASTGNAVNEQASGAYIFRPNTSEPFLIAKGANLNHVKTEVVQEVYQNFSDWCSQVVRLYAGQPYVELEWTVGPIPIRDGLGKEIISRFETNLQTDGIFYTDSNGREILERRRNYRTTWNLSQTEPVAGNYYPVNSRIYIKDQKVQLTVLTDRSQGGSSIFDGSLELMVHRRLLHDDARGVGEPLLEPGDYHNGLVVRGRHLILLDTAESSAEQHRLWAQQEYMAPQLVLAPGGGPPYHPDQDNLKEYTALNHALPSNVHLLTLAQREPNSILIRLEHQFERGESVNGSMPAVINLQNLFSSFNVISLQEMSLAANQKREEMKRLIWQSSEGASSGAAEEQPSPASLDPTQITLQPMEIRTFLAQIQHQARSRRGV</sequence>
<evidence type="ECO:0000256" key="10">
    <source>
        <dbReference type="ARBA" id="ARBA00023180"/>
    </source>
</evidence>
<keyword evidence="6 17" id="KW-0732">Signal</keyword>
<evidence type="ECO:0000256" key="16">
    <source>
        <dbReference type="SAM" id="MobiDB-lite"/>
    </source>
</evidence>
<evidence type="ECO:0000256" key="15">
    <source>
        <dbReference type="ARBA" id="ARBA00044360"/>
    </source>
</evidence>
<dbReference type="PANTHER" id="PTHR11607:SF3">
    <property type="entry name" value="LYSOSOMAL ALPHA-MANNOSIDASE"/>
    <property type="match status" value="1"/>
</dbReference>
<evidence type="ECO:0000256" key="6">
    <source>
        <dbReference type="ARBA" id="ARBA00022729"/>
    </source>
</evidence>
<keyword evidence="11" id="KW-0326">Glycosidase</keyword>
<dbReference type="SUPFAM" id="SSF88713">
    <property type="entry name" value="Glycoside hydrolase/deacetylase"/>
    <property type="match status" value="1"/>
</dbReference>
<comment type="catalytic activity">
    <reaction evidence="1">
        <text>Hydrolysis of terminal, non-reducing alpha-D-mannose residues in alpha-D-mannosides.</text>
        <dbReference type="EC" id="3.2.1.24"/>
    </reaction>
</comment>
<dbReference type="Gene3D" id="3.20.110.10">
    <property type="entry name" value="Glycoside hydrolase 38, N terminal domain"/>
    <property type="match status" value="1"/>
</dbReference>
<dbReference type="InterPro" id="IPR011330">
    <property type="entry name" value="Glyco_hydro/deAcase_b/a-brl"/>
</dbReference>
<organism evidence="19 20">
    <name type="scientific">Phrynosoma platyrhinos</name>
    <name type="common">Desert horned lizard</name>
    <dbReference type="NCBI Taxonomy" id="52577"/>
    <lineage>
        <taxon>Eukaryota</taxon>
        <taxon>Metazoa</taxon>
        <taxon>Chordata</taxon>
        <taxon>Craniata</taxon>
        <taxon>Vertebrata</taxon>
        <taxon>Euteleostomi</taxon>
        <taxon>Lepidosauria</taxon>
        <taxon>Squamata</taxon>
        <taxon>Bifurcata</taxon>
        <taxon>Unidentata</taxon>
        <taxon>Episquamata</taxon>
        <taxon>Toxicofera</taxon>
        <taxon>Iguania</taxon>
        <taxon>Phrynosomatidae</taxon>
        <taxon>Phrynosomatinae</taxon>
        <taxon>Phrynosoma</taxon>
    </lineage>
</organism>
<keyword evidence="5" id="KW-0479">Metal-binding</keyword>
<keyword evidence="10" id="KW-0325">Glycoprotein</keyword>
<accession>A0ABQ7TJN3</accession>
<gene>
    <name evidence="19" type="ORF">JD844_011874</name>
</gene>
<keyword evidence="7" id="KW-0378">Hydrolase</keyword>
<evidence type="ECO:0000256" key="13">
    <source>
        <dbReference type="ARBA" id="ARBA00044220"/>
    </source>
</evidence>
<feature type="compositionally biased region" description="Low complexity" evidence="16">
    <location>
        <begin position="882"/>
        <end position="899"/>
    </location>
</feature>
<evidence type="ECO:0000256" key="7">
    <source>
        <dbReference type="ARBA" id="ARBA00022801"/>
    </source>
</evidence>
<dbReference type="InterPro" id="IPR041147">
    <property type="entry name" value="GH38_C"/>
</dbReference>
<dbReference type="CDD" id="cd10810">
    <property type="entry name" value="GH38N_AMII_LAM_like"/>
    <property type="match status" value="1"/>
</dbReference>
<dbReference type="PANTHER" id="PTHR11607">
    <property type="entry name" value="ALPHA-MANNOSIDASE"/>
    <property type="match status" value="1"/>
</dbReference>
<evidence type="ECO:0000256" key="9">
    <source>
        <dbReference type="ARBA" id="ARBA00023157"/>
    </source>
</evidence>
<dbReference type="SUPFAM" id="SSF74650">
    <property type="entry name" value="Galactose mutarotase-like"/>
    <property type="match status" value="1"/>
</dbReference>
<dbReference type="EMBL" id="JAIPUX010000439">
    <property type="protein sequence ID" value="KAH0629645.1"/>
    <property type="molecule type" value="Genomic_DNA"/>
</dbReference>
<comment type="caution">
    <text evidence="19">The sequence shown here is derived from an EMBL/GenBank/DDBJ whole genome shotgun (WGS) entry which is preliminary data.</text>
</comment>
<dbReference type="Pfam" id="PF07748">
    <property type="entry name" value="Glyco_hydro_38C"/>
    <property type="match status" value="1"/>
</dbReference>
<dbReference type="InterPro" id="IPR048534">
    <property type="entry name" value="Man2a1-like_dom"/>
</dbReference>
<evidence type="ECO:0000256" key="2">
    <source>
        <dbReference type="ARBA" id="ARBA00001947"/>
    </source>
</evidence>
<dbReference type="Pfam" id="PF01074">
    <property type="entry name" value="Glyco_hydro_38N"/>
    <property type="match status" value="1"/>
</dbReference>
<dbReference type="InterPro" id="IPR011682">
    <property type="entry name" value="Glyco_hydro_38_C"/>
</dbReference>
<dbReference type="InterPro" id="IPR000602">
    <property type="entry name" value="Glyco_hydro_38_N"/>
</dbReference>
<dbReference type="Proteomes" id="UP000826234">
    <property type="component" value="Unassembled WGS sequence"/>
</dbReference>
<feature type="region of interest" description="Disordered" evidence="16">
    <location>
        <begin position="882"/>
        <end position="902"/>
    </location>
</feature>
<protein>
    <recommendedName>
        <fullName evidence="12">Lysosomal alpha-mannosidase</fullName>
        <ecNumber evidence="4">3.2.1.24</ecNumber>
    </recommendedName>
    <alternativeName>
        <fullName evidence="14">Lysosomal acid alpha-mannosidase</fullName>
    </alternativeName>
    <alternativeName>
        <fullName evidence="13">Mannosidase alpha class 2B member 1</fullName>
    </alternativeName>
    <alternativeName>
        <fullName evidence="15">Mannosidase alpha-B</fullName>
    </alternativeName>
</protein>
<dbReference type="InterPro" id="IPR037094">
    <property type="entry name" value="Glyco_hydro_38_cen_sf"/>
</dbReference>
<dbReference type="Gene3D" id="2.70.98.30">
    <property type="entry name" value="Golgi alpha-mannosidase II, domain 4"/>
    <property type="match status" value="1"/>
</dbReference>
<evidence type="ECO:0000256" key="3">
    <source>
        <dbReference type="ARBA" id="ARBA00009792"/>
    </source>
</evidence>
<evidence type="ECO:0000256" key="14">
    <source>
        <dbReference type="ARBA" id="ARBA00044241"/>
    </source>
</evidence>
<comment type="cofactor">
    <cofactor evidence="2">
        <name>Zn(2+)</name>
        <dbReference type="ChEBI" id="CHEBI:29105"/>
    </cofactor>
</comment>
<proteinExistence type="inferred from homology"/>
<dbReference type="InterPro" id="IPR015341">
    <property type="entry name" value="Glyco_hydro_38_cen"/>
</dbReference>
<feature type="signal peptide" evidence="17">
    <location>
        <begin position="1"/>
        <end position="18"/>
    </location>
</feature>
<dbReference type="SMART" id="SM00872">
    <property type="entry name" value="Alpha-mann_mid"/>
    <property type="match status" value="1"/>
</dbReference>
<evidence type="ECO:0000313" key="20">
    <source>
        <dbReference type="Proteomes" id="UP000826234"/>
    </source>
</evidence>
<dbReference type="Pfam" id="PF21260">
    <property type="entry name" value="Laman-like_dom"/>
    <property type="match status" value="1"/>
</dbReference>
<dbReference type="Pfam" id="PF17677">
    <property type="entry name" value="Glyco_hydro38C2"/>
    <property type="match status" value="1"/>
</dbReference>
<dbReference type="Gene3D" id="2.60.40.1360">
    <property type="match status" value="1"/>
</dbReference>
<dbReference type="SUPFAM" id="SSF88688">
    <property type="entry name" value="Families 57/38 glycoside transferase middle domain"/>
    <property type="match status" value="1"/>
</dbReference>
<evidence type="ECO:0000313" key="19">
    <source>
        <dbReference type="EMBL" id="KAH0629645.1"/>
    </source>
</evidence>
<dbReference type="InterPro" id="IPR050843">
    <property type="entry name" value="Glycosyl_Hydrlase_38"/>
</dbReference>
<dbReference type="InterPro" id="IPR028995">
    <property type="entry name" value="Glyco_hydro_57/38_cen_sf"/>
</dbReference>
<evidence type="ECO:0000259" key="18">
    <source>
        <dbReference type="SMART" id="SM00872"/>
    </source>
</evidence>
<evidence type="ECO:0000256" key="12">
    <source>
        <dbReference type="ARBA" id="ARBA00044166"/>
    </source>
</evidence>
<comment type="similarity">
    <text evidence="3">Belongs to the glycosyl hydrolase 38 family.</text>
</comment>
<dbReference type="EC" id="3.2.1.24" evidence="4"/>
<evidence type="ECO:0000256" key="11">
    <source>
        <dbReference type="ARBA" id="ARBA00023295"/>
    </source>
</evidence>
<evidence type="ECO:0000256" key="5">
    <source>
        <dbReference type="ARBA" id="ARBA00022723"/>
    </source>
</evidence>
<dbReference type="Pfam" id="PF09261">
    <property type="entry name" value="Alpha-mann_mid"/>
    <property type="match status" value="1"/>
</dbReference>
<reference evidence="19 20" key="1">
    <citation type="journal article" date="2022" name="Gigascience">
        <title>A chromosome-level genome assembly and annotation of the desert horned lizard, Phrynosoma platyrhinos, provides insight into chromosomal rearrangements among reptiles.</title>
        <authorList>
            <person name="Koochekian N."/>
            <person name="Ascanio A."/>
            <person name="Farleigh K."/>
            <person name="Card D.C."/>
            <person name="Schield D.R."/>
            <person name="Castoe T.A."/>
            <person name="Jezkova T."/>
        </authorList>
    </citation>
    <scope>NUCLEOTIDE SEQUENCE [LARGE SCALE GENOMIC DNA]</scope>
    <source>
        <strain evidence="19">NK-2021</strain>
    </source>
</reference>
<feature type="domain" description="Glycoside hydrolase family 38 central" evidence="18">
    <location>
        <begin position="352"/>
        <end position="431"/>
    </location>
</feature>
<keyword evidence="8" id="KW-0862">Zinc</keyword>
<evidence type="ECO:0000256" key="17">
    <source>
        <dbReference type="SAM" id="SignalP"/>
    </source>
</evidence>
<evidence type="ECO:0000256" key="1">
    <source>
        <dbReference type="ARBA" id="ARBA00000365"/>
    </source>
</evidence>
<keyword evidence="20" id="KW-1185">Reference proteome</keyword>